<protein>
    <recommendedName>
        <fullName evidence="2">CotH protein</fullName>
    </recommendedName>
</protein>
<sequence>MINTPKFIAVGLCFIAAHQCTTAKELKLDDLFPKDRLLEVNITIAEQDWDKIRYQRRTRENALPPSRQFEPPPPPYSYVEASVTIDGVTFPKVGLRKKGFLGSQDTTRPSLKVKLDYIEKEGNIDGLQNLTLNNNRQDASLMSQFMGYAIWDAAGAPGSRCAFAKVTVNGRNLGVYCHVETIREPLLRREFGSDKGTLFEGTVVDFYPEWEGSFERKTGDDKKGRAHLVKVIKAMQSGNGEPFFGGEVPGRAWVPDSGVHDAEWFQPSFDDSSWVAGTNGAGYEAGQGFEKLITPNFNFIGQMHNKATSLYLRFPFEIDDLDAIHANKNLLLRMKCDDAFVAYINGHEVARMNAPENAQWNSRATDSGDDGANSTFASFNINKHRDKLYKGRNLLAIHGMNISPESTDLLVVTELQTSEHDYEDAIWELIDEEAFYKFWALEGLLSFWDGYSGNRNNYFIYLNPGTGRLHFMPWGADCLFEKYSRLRVDRRSPRSVRLKGLVANKLYQIPSVRKKYAATMKKLMAKHWDEDKLLAETERIEAMVTPHISDYQWRGVRFEAVRDFIRNRRPDIEREINGEDMPLWPR</sequence>
<reference evidence="1" key="1">
    <citation type="submission" date="2018-05" db="EMBL/GenBank/DDBJ databases">
        <authorList>
            <person name="Lanie J.A."/>
            <person name="Ng W.-L."/>
            <person name="Kazmierczak K.M."/>
            <person name="Andrzejewski T.M."/>
            <person name="Davidsen T.M."/>
            <person name="Wayne K.J."/>
            <person name="Tettelin H."/>
            <person name="Glass J.I."/>
            <person name="Rusch D."/>
            <person name="Podicherti R."/>
            <person name="Tsui H.-C.T."/>
            <person name="Winkler M.E."/>
        </authorList>
    </citation>
    <scope>NUCLEOTIDE SEQUENCE</scope>
</reference>
<proteinExistence type="predicted"/>
<dbReference type="Gene3D" id="2.60.120.260">
    <property type="entry name" value="Galactose-binding domain-like"/>
    <property type="match status" value="1"/>
</dbReference>
<evidence type="ECO:0000313" key="1">
    <source>
        <dbReference type="EMBL" id="SVA75169.1"/>
    </source>
</evidence>
<name>A0A381YDM6_9ZZZZ</name>
<dbReference type="AlphaFoldDB" id="A0A381YDM6"/>
<accession>A0A381YDM6</accession>
<evidence type="ECO:0008006" key="2">
    <source>
        <dbReference type="Google" id="ProtNLM"/>
    </source>
</evidence>
<organism evidence="1">
    <name type="scientific">marine metagenome</name>
    <dbReference type="NCBI Taxonomy" id="408172"/>
    <lineage>
        <taxon>unclassified sequences</taxon>
        <taxon>metagenomes</taxon>
        <taxon>ecological metagenomes</taxon>
    </lineage>
</organism>
<dbReference type="PANTHER" id="PTHR40050:SF1">
    <property type="entry name" value="INNER SPORE COAT PROTEIN H"/>
    <property type="match status" value="1"/>
</dbReference>
<gene>
    <name evidence="1" type="ORF">METZ01_LOCUS128023</name>
</gene>
<dbReference type="InterPro" id="IPR014867">
    <property type="entry name" value="Spore_coat_CotH_CotH2/3/7"/>
</dbReference>
<dbReference type="PANTHER" id="PTHR40050">
    <property type="entry name" value="INNER SPORE COAT PROTEIN H"/>
    <property type="match status" value="1"/>
</dbReference>
<dbReference type="EMBL" id="UINC01017995">
    <property type="protein sequence ID" value="SVA75169.1"/>
    <property type="molecule type" value="Genomic_DNA"/>
</dbReference>
<dbReference type="Pfam" id="PF08757">
    <property type="entry name" value="CotH"/>
    <property type="match status" value="2"/>
</dbReference>